<sequence>MNPAAAQLIMQSQALMMQMLDLQKWQQQVALRFMESHQQLVQNCATGMAMPAALPMMPSPAMLAMPATEVAQTAPAPIPQPAVAAPAPAPAVVAPTVAAAKPAPVSMAAAAPKPVAVAAPARPTVNRLTPTPVSRPEPAAAPVNGTNGSHAPIPQPHVAVVAKVSPVPAAPAAPASGDGIPSPEEFKTDLLDAVSERTGYPIEMLDLDLPMEAGLGIDSIKTVEIFSNLKKYHPYFQQEDQDEEEALKEFTKLKTLGDIISAYELRHQAVTSTGPTPKIAQNPDAAVERYSLEAVEAPASNGQKKTTLANS</sequence>
<feature type="region of interest" description="Disordered" evidence="1">
    <location>
        <begin position="127"/>
        <end position="149"/>
    </location>
</feature>
<evidence type="ECO:0000256" key="1">
    <source>
        <dbReference type="SAM" id="MobiDB-lite"/>
    </source>
</evidence>
<evidence type="ECO:0000259" key="2">
    <source>
        <dbReference type="PROSITE" id="PS50075"/>
    </source>
</evidence>
<accession>A0A7C2JY85</accession>
<dbReference type="SUPFAM" id="SSF47336">
    <property type="entry name" value="ACP-like"/>
    <property type="match status" value="1"/>
</dbReference>
<dbReference type="InterPro" id="IPR009081">
    <property type="entry name" value="PP-bd_ACP"/>
</dbReference>
<dbReference type="Gene3D" id="1.10.1200.10">
    <property type="entry name" value="ACP-like"/>
    <property type="match status" value="1"/>
</dbReference>
<feature type="domain" description="Carrier" evidence="2">
    <location>
        <begin position="181"/>
        <end position="267"/>
    </location>
</feature>
<proteinExistence type="predicted"/>
<dbReference type="AlphaFoldDB" id="A0A7C2JY85"/>
<comment type="caution">
    <text evidence="3">The sequence shown here is derived from an EMBL/GenBank/DDBJ whole genome shotgun (WGS) entry which is preliminary data.</text>
</comment>
<organism evidence="3">
    <name type="scientific">Schlesneria paludicola</name>
    <dbReference type="NCBI Taxonomy" id="360056"/>
    <lineage>
        <taxon>Bacteria</taxon>
        <taxon>Pseudomonadati</taxon>
        <taxon>Planctomycetota</taxon>
        <taxon>Planctomycetia</taxon>
        <taxon>Planctomycetales</taxon>
        <taxon>Planctomycetaceae</taxon>
        <taxon>Schlesneria</taxon>
    </lineage>
</organism>
<reference evidence="3" key="1">
    <citation type="journal article" date="2020" name="mSystems">
        <title>Genome- and Community-Level Interaction Insights into Carbon Utilization and Element Cycling Functions of Hydrothermarchaeota in Hydrothermal Sediment.</title>
        <authorList>
            <person name="Zhou Z."/>
            <person name="Liu Y."/>
            <person name="Xu W."/>
            <person name="Pan J."/>
            <person name="Luo Z.H."/>
            <person name="Li M."/>
        </authorList>
    </citation>
    <scope>NUCLEOTIDE SEQUENCE [LARGE SCALE GENOMIC DNA]</scope>
    <source>
        <strain evidence="3">SpSt-339</strain>
    </source>
</reference>
<dbReference type="InterPro" id="IPR036736">
    <property type="entry name" value="ACP-like_sf"/>
</dbReference>
<gene>
    <name evidence="3" type="ORF">ENQ76_02465</name>
</gene>
<evidence type="ECO:0000313" key="3">
    <source>
        <dbReference type="EMBL" id="HEN14319.1"/>
    </source>
</evidence>
<name>A0A7C2JY85_9PLAN</name>
<dbReference type="PROSITE" id="PS50075">
    <property type="entry name" value="CARRIER"/>
    <property type="match status" value="1"/>
</dbReference>
<protein>
    <recommendedName>
        <fullName evidence="2">Carrier domain-containing protein</fullName>
    </recommendedName>
</protein>
<dbReference type="EMBL" id="DSOK01000076">
    <property type="protein sequence ID" value="HEN14319.1"/>
    <property type="molecule type" value="Genomic_DNA"/>
</dbReference>